<gene>
    <name evidence="2" type="ORF">N7492_007447</name>
</gene>
<name>A0A9W9I561_9EURO</name>
<feature type="compositionally biased region" description="Basic and acidic residues" evidence="1">
    <location>
        <begin position="63"/>
        <end position="84"/>
    </location>
</feature>
<comment type="caution">
    <text evidence="2">The sequence shown here is derived from an EMBL/GenBank/DDBJ whole genome shotgun (WGS) entry which is preliminary data.</text>
</comment>
<protein>
    <submittedName>
        <fullName evidence="2">Uncharacterized protein</fullName>
    </submittedName>
</protein>
<dbReference type="EMBL" id="JAPQKO010000005">
    <property type="protein sequence ID" value="KAJ5162055.1"/>
    <property type="molecule type" value="Genomic_DNA"/>
</dbReference>
<keyword evidence="3" id="KW-1185">Reference proteome</keyword>
<reference evidence="2" key="2">
    <citation type="journal article" date="2023" name="IMA Fungus">
        <title>Comparative genomic study of the Penicillium genus elucidates a diverse pangenome and 15 lateral gene transfer events.</title>
        <authorList>
            <person name="Petersen C."/>
            <person name="Sorensen T."/>
            <person name="Nielsen M.R."/>
            <person name="Sondergaard T.E."/>
            <person name="Sorensen J.L."/>
            <person name="Fitzpatrick D.A."/>
            <person name="Frisvad J.C."/>
            <person name="Nielsen K.L."/>
        </authorList>
    </citation>
    <scope>NUCLEOTIDE SEQUENCE</scope>
    <source>
        <strain evidence="2">IBT 21917</strain>
    </source>
</reference>
<organism evidence="2 3">
    <name type="scientific">Penicillium capsulatum</name>
    <dbReference type="NCBI Taxonomy" id="69766"/>
    <lineage>
        <taxon>Eukaryota</taxon>
        <taxon>Fungi</taxon>
        <taxon>Dikarya</taxon>
        <taxon>Ascomycota</taxon>
        <taxon>Pezizomycotina</taxon>
        <taxon>Eurotiomycetes</taxon>
        <taxon>Eurotiomycetidae</taxon>
        <taxon>Eurotiales</taxon>
        <taxon>Aspergillaceae</taxon>
        <taxon>Penicillium</taxon>
    </lineage>
</organism>
<evidence type="ECO:0000313" key="2">
    <source>
        <dbReference type="EMBL" id="KAJ5162055.1"/>
    </source>
</evidence>
<sequence length="84" mass="9160">MSSPSSGVSEITAAPPDPTVPAQVLTPAEWADDERGRRLTRLGKRGSLRSIVRRRLFEAIAANKEREEKSKGKDSKDGATEDPK</sequence>
<proteinExistence type="predicted"/>
<reference evidence="2" key="1">
    <citation type="submission" date="2022-11" db="EMBL/GenBank/DDBJ databases">
        <authorList>
            <person name="Petersen C."/>
        </authorList>
    </citation>
    <scope>NUCLEOTIDE SEQUENCE</scope>
    <source>
        <strain evidence="2">IBT 21917</strain>
    </source>
</reference>
<evidence type="ECO:0000256" key="1">
    <source>
        <dbReference type="SAM" id="MobiDB-lite"/>
    </source>
</evidence>
<dbReference type="AlphaFoldDB" id="A0A9W9I561"/>
<feature type="region of interest" description="Disordered" evidence="1">
    <location>
        <begin position="62"/>
        <end position="84"/>
    </location>
</feature>
<feature type="region of interest" description="Disordered" evidence="1">
    <location>
        <begin position="1"/>
        <end position="31"/>
    </location>
</feature>
<evidence type="ECO:0000313" key="3">
    <source>
        <dbReference type="Proteomes" id="UP001146351"/>
    </source>
</evidence>
<accession>A0A9W9I561</accession>
<dbReference type="Proteomes" id="UP001146351">
    <property type="component" value="Unassembled WGS sequence"/>
</dbReference>